<evidence type="ECO:0000259" key="4">
    <source>
        <dbReference type="SMART" id="SM00822"/>
    </source>
</evidence>
<gene>
    <name evidence="5" type="ORF">CPY51_31885</name>
</gene>
<dbReference type="InterPro" id="IPR036291">
    <property type="entry name" value="NAD(P)-bd_dom_sf"/>
</dbReference>
<protein>
    <submittedName>
        <fullName evidence="5">Oxidoreductase</fullName>
    </submittedName>
</protein>
<dbReference type="RefSeq" id="WP_111164386.1">
    <property type="nucleotide sequence ID" value="NZ_PCDP01000084.1"/>
</dbReference>
<reference evidence="5 6" key="1">
    <citation type="journal article" date="2018" name="Sci. Rep.">
        <title>Rhizobium tumorigenes sp. nov., a novel plant tumorigenic bacterium isolated from cane gall tumors on thornless blackberry.</title>
        <authorList>
            <person name="Kuzmanovi N."/>
            <person name="Smalla K."/>
            <person name="Gronow S."/>
            <person name="PuBawska J."/>
        </authorList>
    </citation>
    <scope>NUCLEOTIDE SEQUENCE [LARGE SCALE GENOMIC DNA]</scope>
    <source>
        <strain evidence="5 6">CCBAU 85046</strain>
    </source>
</reference>
<keyword evidence="2" id="KW-0560">Oxidoreductase</keyword>
<dbReference type="PANTHER" id="PTHR43639">
    <property type="entry name" value="OXIDOREDUCTASE, SHORT-CHAIN DEHYDROGENASE/REDUCTASE FAMILY (AFU_ORTHOLOGUE AFUA_5G02870)"/>
    <property type="match status" value="1"/>
</dbReference>
<dbReference type="Proteomes" id="UP000248925">
    <property type="component" value="Unassembled WGS sequence"/>
</dbReference>
<dbReference type="GO" id="GO:0016491">
    <property type="term" value="F:oxidoreductase activity"/>
    <property type="evidence" value="ECO:0007669"/>
    <property type="project" value="UniProtKB-KW"/>
</dbReference>
<dbReference type="InterPro" id="IPR020904">
    <property type="entry name" value="Sc_DH/Rdtase_CS"/>
</dbReference>
<dbReference type="OrthoDB" id="9790146at2"/>
<dbReference type="InterPro" id="IPR057326">
    <property type="entry name" value="KR_dom"/>
</dbReference>
<comment type="similarity">
    <text evidence="1 3">Belongs to the short-chain dehydrogenases/reductases (SDR) family.</text>
</comment>
<evidence type="ECO:0000256" key="3">
    <source>
        <dbReference type="RuleBase" id="RU000363"/>
    </source>
</evidence>
<dbReference type="SUPFAM" id="SSF51735">
    <property type="entry name" value="NAD(P)-binding Rossmann-fold domains"/>
    <property type="match status" value="1"/>
</dbReference>
<keyword evidence="6" id="KW-1185">Reference proteome</keyword>
<sequence length="255" mass="26311">MSNRKCVIITGGGSGIGAATAIAFAKAGYDIVVNYSSNRDGADSIVEECRSLGVEAISAAGDIADDAACLSIVDAAVQRFGRIDALVNNAGVTRYAPAQDLAAANAADFEHIFSVNVIGTYQMIRAAAGRLSKASLGSIVNISSDSAFSGSGSSLAYAASKGAVNTMTVGLARSLAPHIRVNAVCPGFVDTTWALSWHSEESYETFKQGLLAAAPLKTIPDAEDVADAILWLTDRATRVTGQCMIIDSGMHLSEG</sequence>
<evidence type="ECO:0000313" key="5">
    <source>
        <dbReference type="EMBL" id="PZM07354.1"/>
    </source>
</evidence>
<organism evidence="5 6">
    <name type="scientific">Rhizobium tubonense</name>
    <dbReference type="NCBI Taxonomy" id="484088"/>
    <lineage>
        <taxon>Bacteria</taxon>
        <taxon>Pseudomonadati</taxon>
        <taxon>Pseudomonadota</taxon>
        <taxon>Alphaproteobacteria</taxon>
        <taxon>Hyphomicrobiales</taxon>
        <taxon>Rhizobiaceae</taxon>
        <taxon>Rhizobium/Agrobacterium group</taxon>
        <taxon>Rhizobium</taxon>
    </lineage>
</organism>
<dbReference type="AlphaFoldDB" id="A0A2W4CNS9"/>
<dbReference type="FunFam" id="3.40.50.720:FF:000084">
    <property type="entry name" value="Short-chain dehydrogenase reductase"/>
    <property type="match status" value="1"/>
</dbReference>
<dbReference type="PRINTS" id="PR00081">
    <property type="entry name" value="GDHRDH"/>
</dbReference>
<comment type="caution">
    <text evidence="5">The sequence shown here is derived from an EMBL/GenBank/DDBJ whole genome shotgun (WGS) entry which is preliminary data.</text>
</comment>
<proteinExistence type="inferred from homology"/>
<evidence type="ECO:0000313" key="6">
    <source>
        <dbReference type="Proteomes" id="UP000248925"/>
    </source>
</evidence>
<accession>A0A2W4CNS9</accession>
<feature type="domain" description="Ketoreductase" evidence="4">
    <location>
        <begin position="5"/>
        <end position="196"/>
    </location>
</feature>
<dbReference type="PANTHER" id="PTHR43639:SF1">
    <property type="entry name" value="SHORT-CHAIN DEHYDROGENASE_REDUCTASE FAMILY PROTEIN"/>
    <property type="match status" value="1"/>
</dbReference>
<dbReference type="InterPro" id="IPR002347">
    <property type="entry name" value="SDR_fam"/>
</dbReference>
<name>A0A2W4CNS9_9HYPH</name>
<dbReference type="CDD" id="cd05233">
    <property type="entry name" value="SDR_c"/>
    <property type="match status" value="1"/>
</dbReference>
<dbReference type="PROSITE" id="PS00061">
    <property type="entry name" value="ADH_SHORT"/>
    <property type="match status" value="1"/>
</dbReference>
<dbReference type="SMART" id="SM00822">
    <property type="entry name" value="PKS_KR"/>
    <property type="match status" value="1"/>
</dbReference>
<dbReference type="Pfam" id="PF00106">
    <property type="entry name" value="adh_short"/>
    <property type="match status" value="1"/>
</dbReference>
<dbReference type="Gene3D" id="3.40.50.720">
    <property type="entry name" value="NAD(P)-binding Rossmann-like Domain"/>
    <property type="match status" value="1"/>
</dbReference>
<dbReference type="PRINTS" id="PR00080">
    <property type="entry name" value="SDRFAMILY"/>
</dbReference>
<evidence type="ECO:0000256" key="2">
    <source>
        <dbReference type="ARBA" id="ARBA00023002"/>
    </source>
</evidence>
<evidence type="ECO:0000256" key="1">
    <source>
        <dbReference type="ARBA" id="ARBA00006484"/>
    </source>
</evidence>
<dbReference type="EMBL" id="PCDP01000084">
    <property type="protein sequence ID" value="PZM07354.1"/>
    <property type="molecule type" value="Genomic_DNA"/>
</dbReference>